<dbReference type="OrthoDB" id="2588793at2759"/>
<dbReference type="EMBL" id="BABT02000007">
    <property type="protein sequence ID" value="GAA93597.1"/>
    <property type="molecule type" value="Genomic_DNA"/>
</dbReference>
<proteinExistence type="predicted"/>
<dbReference type="STRING" id="764103.G7DSN7"/>
<dbReference type="AlphaFoldDB" id="G7DSN7"/>
<sequence length="384" mass="43638">MIDGRKRICLFAAVLAVSITSLLYRAKPSLKGRFARRAEQQECNPFRQPGIAHVDDQIPSENYFVPIDTACPRSSIASRAIHVAQQDDDADVPEDLHWLLDRTVVLFGDSHERYHLEAVCDFFGKAARHTIVTPDHQWSPPPYSSDVEPHNAGIDHEASRPHVCHIDRYNLTLISIHSFGVDTLQGYKDQTVGSFFVDKHYYSPITSEDKIDAILLPLLHLMGRTEPDLIEYAAGYWDLLHLSMLEDTAHPGMGEHTANLPLDYVRYYEAGLHRVLDKLASAFPDPATPILFRHLHMVQTRHNTPKNRVAGFTTVGRKVVNDLADQPLAWGTAQGRMRHDEWGPILLGQEDYIFDAMHYVNPVHYLWCDILLWELRRAATGRGE</sequence>
<evidence type="ECO:0000313" key="1">
    <source>
        <dbReference type="EMBL" id="GAA93597.1"/>
    </source>
</evidence>
<protein>
    <submittedName>
        <fullName evidence="1">Uncharacterized protein</fullName>
    </submittedName>
</protein>
<dbReference type="InParanoid" id="G7DSN7"/>
<dbReference type="RefSeq" id="XP_014566500.1">
    <property type="nucleotide sequence ID" value="XM_014711014.1"/>
</dbReference>
<gene>
    <name evidence="1" type="primary">Mo00241</name>
    <name evidence="1" type="ORF">E5Q_00241</name>
</gene>
<dbReference type="OMA" id="FFETERW"/>
<reference evidence="1 2" key="1">
    <citation type="journal article" date="2011" name="J. Gen. Appl. Microbiol.">
        <title>Draft genome sequencing of the enigmatic basidiomycete Mixia osmundae.</title>
        <authorList>
            <person name="Nishida H."/>
            <person name="Nagatsuka Y."/>
            <person name="Sugiyama J."/>
        </authorList>
    </citation>
    <scope>NUCLEOTIDE SEQUENCE [LARGE SCALE GENOMIC DNA]</scope>
    <source>
        <strain evidence="2">CBS 9802 / IAM 14324 / JCM 22182 / KY 12970</strain>
    </source>
</reference>
<name>G7DSN7_MIXOS</name>
<dbReference type="eggNOG" id="ENOG502SRMZ">
    <property type="taxonomic scope" value="Eukaryota"/>
</dbReference>
<accession>G7DSN7</accession>
<organism evidence="1 2">
    <name type="scientific">Mixia osmundae (strain CBS 9802 / IAM 14324 / JCM 22182 / KY 12970)</name>
    <dbReference type="NCBI Taxonomy" id="764103"/>
    <lineage>
        <taxon>Eukaryota</taxon>
        <taxon>Fungi</taxon>
        <taxon>Dikarya</taxon>
        <taxon>Basidiomycota</taxon>
        <taxon>Pucciniomycotina</taxon>
        <taxon>Mixiomycetes</taxon>
        <taxon>Mixiales</taxon>
        <taxon>Mixiaceae</taxon>
        <taxon>Mixia</taxon>
    </lineage>
</organism>
<keyword evidence="2" id="KW-1185">Reference proteome</keyword>
<dbReference type="HOGENOM" id="CLU_047860_0_0_1"/>
<reference evidence="1 2" key="2">
    <citation type="journal article" date="2012" name="Open Biol.">
        <title>Characteristics of nucleosomes and linker DNA regions on the genome of the basidiomycete Mixia osmundae revealed by mono- and dinucleosome mapping.</title>
        <authorList>
            <person name="Nishida H."/>
            <person name="Kondo S."/>
            <person name="Matsumoto T."/>
            <person name="Suzuki Y."/>
            <person name="Yoshikawa H."/>
            <person name="Taylor T.D."/>
            <person name="Sugiyama J."/>
        </authorList>
    </citation>
    <scope>NUCLEOTIDE SEQUENCE [LARGE SCALE GENOMIC DNA]</scope>
    <source>
        <strain evidence="2">CBS 9802 / IAM 14324 / JCM 22182 / KY 12970</strain>
    </source>
</reference>
<dbReference type="Proteomes" id="UP000009131">
    <property type="component" value="Unassembled WGS sequence"/>
</dbReference>
<evidence type="ECO:0000313" key="2">
    <source>
        <dbReference type="Proteomes" id="UP000009131"/>
    </source>
</evidence>
<comment type="caution">
    <text evidence="1">The sequence shown here is derived from an EMBL/GenBank/DDBJ whole genome shotgun (WGS) entry which is preliminary data.</text>
</comment>